<protein>
    <submittedName>
        <fullName evidence="1">Uncharacterized protein</fullName>
    </submittedName>
</protein>
<accession>A0A059BXC1</accession>
<sequence>MLGRGNARRCQGLHRRVADSPISPKKKPSSSLFRCFAPCMLLLSAYVREARIVSNPASLARCTCNTDFDDQITGFVANVTMQFQSHVISSHIWPQLSATSHIIEFATETLDKLEEDQASASCQELTFKFQVHTSESSYDYD</sequence>
<evidence type="ECO:0000313" key="1">
    <source>
        <dbReference type="EMBL" id="KCW70873.1"/>
    </source>
</evidence>
<dbReference type="EMBL" id="KK198758">
    <property type="protein sequence ID" value="KCW70873.1"/>
    <property type="molecule type" value="Genomic_DNA"/>
</dbReference>
<gene>
    <name evidence="1" type="ORF">EUGRSUZ_F04003</name>
</gene>
<dbReference type="AlphaFoldDB" id="A0A059BXC1"/>
<organism evidence="1">
    <name type="scientific">Eucalyptus grandis</name>
    <name type="common">Flooded gum</name>
    <dbReference type="NCBI Taxonomy" id="71139"/>
    <lineage>
        <taxon>Eukaryota</taxon>
        <taxon>Viridiplantae</taxon>
        <taxon>Streptophyta</taxon>
        <taxon>Embryophyta</taxon>
        <taxon>Tracheophyta</taxon>
        <taxon>Spermatophyta</taxon>
        <taxon>Magnoliopsida</taxon>
        <taxon>eudicotyledons</taxon>
        <taxon>Gunneridae</taxon>
        <taxon>Pentapetalae</taxon>
        <taxon>rosids</taxon>
        <taxon>malvids</taxon>
        <taxon>Myrtales</taxon>
        <taxon>Myrtaceae</taxon>
        <taxon>Myrtoideae</taxon>
        <taxon>Eucalypteae</taxon>
        <taxon>Eucalyptus</taxon>
    </lineage>
</organism>
<reference evidence="1" key="1">
    <citation type="submission" date="2013-07" db="EMBL/GenBank/DDBJ databases">
        <title>The genome of Eucalyptus grandis.</title>
        <authorList>
            <person name="Schmutz J."/>
            <person name="Hayes R."/>
            <person name="Myburg A."/>
            <person name="Tuskan G."/>
            <person name="Grattapaglia D."/>
            <person name="Rokhsar D.S."/>
        </authorList>
    </citation>
    <scope>NUCLEOTIDE SEQUENCE</scope>
    <source>
        <tissue evidence="1">Leaf extractions</tissue>
    </source>
</reference>
<name>A0A059BXC1_EUCGR</name>
<dbReference type="Gramene" id="KCW70873">
    <property type="protein sequence ID" value="KCW70873"/>
    <property type="gene ID" value="EUGRSUZ_F04003"/>
</dbReference>
<proteinExistence type="predicted"/>
<dbReference type="InParanoid" id="A0A059BXC1"/>